<dbReference type="EMBL" id="CP022684">
    <property type="protein sequence ID" value="AUM14744.1"/>
    <property type="molecule type" value="Genomic_DNA"/>
</dbReference>
<sequence>MAEAKQLNIFIRYSLITVGWLSVVLGVIGIFLPLLPTTPFLLLAVSCFAKSSTRFHDWLLNQPQLGPYIHLYIDGKGIPLKAKAYILIMLWFTISTSALFFVSAVILKILLLIIASGVTIYIVRMPTLIIEGNAVVTNKPSTLDNQC</sequence>
<proteinExistence type="predicted"/>
<keyword evidence="3" id="KW-1185">Reference proteome</keyword>
<name>A0A2K9LV52_9GAMM</name>
<evidence type="ECO:0000313" key="2">
    <source>
        <dbReference type="EMBL" id="AUM14744.1"/>
    </source>
</evidence>
<evidence type="ECO:0000313" key="3">
    <source>
        <dbReference type="Proteomes" id="UP000235116"/>
    </source>
</evidence>
<keyword evidence="1" id="KW-1133">Transmembrane helix</keyword>
<dbReference type="Proteomes" id="UP000235116">
    <property type="component" value="Chromosome"/>
</dbReference>
<dbReference type="PANTHER" id="PTHR35813:SF1">
    <property type="entry name" value="INNER MEMBRANE PROTEIN YBAN"/>
    <property type="match status" value="1"/>
</dbReference>
<accession>A0A2K9LV52</accession>
<dbReference type="AlphaFoldDB" id="A0A2K9LV52"/>
<reference evidence="3" key="1">
    <citation type="submission" date="2017-08" db="EMBL/GenBank/DDBJ databases">
        <title>Direct submision.</title>
        <authorList>
            <person name="Kim S.-J."/>
            <person name="Rhee S.-K."/>
        </authorList>
    </citation>
    <scope>NUCLEOTIDE SEQUENCE [LARGE SCALE GENOMIC DNA]</scope>
    <source>
        <strain evidence="3">GI5</strain>
    </source>
</reference>
<dbReference type="GO" id="GO:0005886">
    <property type="term" value="C:plasma membrane"/>
    <property type="evidence" value="ECO:0007669"/>
    <property type="project" value="TreeGrafter"/>
</dbReference>
<keyword evidence="1" id="KW-0472">Membrane</keyword>
<evidence type="ECO:0008006" key="4">
    <source>
        <dbReference type="Google" id="ProtNLM"/>
    </source>
</evidence>
<feature type="transmembrane region" description="Helical" evidence="1">
    <location>
        <begin position="12"/>
        <end position="35"/>
    </location>
</feature>
<protein>
    <recommendedName>
        <fullName evidence="4">Inner membrane protein</fullName>
    </recommendedName>
</protein>
<dbReference type="OrthoDB" id="9816293at2"/>
<feature type="transmembrane region" description="Helical" evidence="1">
    <location>
        <begin position="109"/>
        <end position="130"/>
    </location>
</feature>
<organism evidence="2 3">
    <name type="scientific">Ketobacter alkanivorans</name>
    <dbReference type="NCBI Taxonomy" id="1917421"/>
    <lineage>
        <taxon>Bacteria</taxon>
        <taxon>Pseudomonadati</taxon>
        <taxon>Pseudomonadota</taxon>
        <taxon>Gammaproteobacteria</taxon>
        <taxon>Pseudomonadales</taxon>
        <taxon>Ketobacteraceae</taxon>
        <taxon>Ketobacter</taxon>
    </lineage>
</organism>
<dbReference type="Pfam" id="PF04304">
    <property type="entry name" value="DUF454"/>
    <property type="match status" value="1"/>
</dbReference>
<dbReference type="KEGG" id="kak:Kalk_20950"/>
<dbReference type="PANTHER" id="PTHR35813">
    <property type="entry name" value="INNER MEMBRANE PROTEIN YBAN"/>
    <property type="match status" value="1"/>
</dbReference>
<evidence type="ECO:0000256" key="1">
    <source>
        <dbReference type="SAM" id="Phobius"/>
    </source>
</evidence>
<dbReference type="InterPro" id="IPR007401">
    <property type="entry name" value="DUF454"/>
</dbReference>
<feature type="transmembrane region" description="Helical" evidence="1">
    <location>
        <begin position="84"/>
        <end position="102"/>
    </location>
</feature>
<gene>
    <name evidence="2" type="ORF">Kalk_20950</name>
</gene>
<keyword evidence="1" id="KW-0812">Transmembrane</keyword>
<dbReference type="RefSeq" id="WP_101896113.1">
    <property type="nucleotide sequence ID" value="NZ_CP022684.1"/>
</dbReference>